<dbReference type="PANTHER" id="PTHR33164">
    <property type="entry name" value="TRANSCRIPTIONAL REGULATOR, MARR FAMILY"/>
    <property type="match status" value="1"/>
</dbReference>
<evidence type="ECO:0000313" key="3">
    <source>
        <dbReference type="Proteomes" id="UP001499910"/>
    </source>
</evidence>
<protein>
    <submittedName>
        <fullName evidence="2">MarR family winged helix-turn-helix transcriptional regulator</fullName>
    </submittedName>
</protein>
<dbReference type="InterPro" id="IPR036390">
    <property type="entry name" value="WH_DNA-bd_sf"/>
</dbReference>
<evidence type="ECO:0000313" key="2">
    <source>
        <dbReference type="EMBL" id="GAA5064964.1"/>
    </source>
</evidence>
<dbReference type="InterPro" id="IPR039422">
    <property type="entry name" value="MarR/SlyA-like"/>
</dbReference>
<dbReference type="EMBL" id="BAABHW010000001">
    <property type="protein sequence ID" value="GAA5064964.1"/>
    <property type="molecule type" value="Genomic_DNA"/>
</dbReference>
<keyword evidence="3" id="KW-1185">Reference proteome</keyword>
<dbReference type="PANTHER" id="PTHR33164:SF43">
    <property type="entry name" value="HTH-TYPE TRANSCRIPTIONAL REPRESSOR YETL"/>
    <property type="match status" value="1"/>
</dbReference>
<reference evidence="3" key="1">
    <citation type="journal article" date="2019" name="Int. J. Syst. Evol. Microbiol.">
        <title>The Global Catalogue of Microorganisms (GCM) 10K type strain sequencing project: providing services to taxonomists for standard genome sequencing and annotation.</title>
        <authorList>
            <consortium name="The Broad Institute Genomics Platform"/>
            <consortium name="The Broad Institute Genome Sequencing Center for Infectious Disease"/>
            <person name="Wu L."/>
            <person name="Ma J."/>
        </authorList>
    </citation>
    <scope>NUCLEOTIDE SEQUENCE [LARGE SCALE GENOMIC DNA]</scope>
    <source>
        <strain evidence="3">JCM 18015</strain>
    </source>
</reference>
<comment type="caution">
    <text evidence="2">The sequence shown here is derived from an EMBL/GenBank/DDBJ whole genome shotgun (WGS) entry which is preliminary data.</text>
</comment>
<name>A0ABP9KX83_9RHOB</name>
<accession>A0ABP9KX83</accession>
<dbReference type="Gene3D" id="1.10.10.10">
    <property type="entry name" value="Winged helix-like DNA-binding domain superfamily/Winged helix DNA-binding domain"/>
    <property type="match status" value="1"/>
</dbReference>
<dbReference type="Proteomes" id="UP001499910">
    <property type="component" value="Unassembled WGS sequence"/>
</dbReference>
<dbReference type="InterPro" id="IPR036388">
    <property type="entry name" value="WH-like_DNA-bd_sf"/>
</dbReference>
<dbReference type="Pfam" id="PF12802">
    <property type="entry name" value="MarR_2"/>
    <property type="match status" value="1"/>
</dbReference>
<organism evidence="2 3">
    <name type="scientific">[Roseibacterium] beibuensis</name>
    <dbReference type="NCBI Taxonomy" id="1193142"/>
    <lineage>
        <taxon>Bacteria</taxon>
        <taxon>Pseudomonadati</taxon>
        <taxon>Pseudomonadota</taxon>
        <taxon>Alphaproteobacteria</taxon>
        <taxon>Rhodobacterales</taxon>
        <taxon>Roseobacteraceae</taxon>
        <taxon>Roseicyclus</taxon>
    </lineage>
</organism>
<gene>
    <name evidence="2" type="ORF">GCM10023209_01990</name>
</gene>
<dbReference type="InterPro" id="IPR000835">
    <property type="entry name" value="HTH_MarR-typ"/>
</dbReference>
<proteinExistence type="predicted"/>
<evidence type="ECO:0000259" key="1">
    <source>
        <dbReference type="PROSITE" id="PS50995"/>
    </source>
</evidence>
<feature type="domain" description="HTH marR-type" evidence="1">
    <location>
        <begin position="7"/>
        <end position="144"/>
    </location>
</feature>
<dbReference type="SMART" id="SM00347">
    <property type="entry name" value="HTH_MARR"/>
    <property type="match status" value="1"/>
</dbReference>
<sequence length="151" mass="16591">MSEHDEKSALVTDIMLETFRLNGTLLAAGDALVADLGLTSARWQVLGAVILEDRPLTVAQIARRMGLTRQSVQRVVSDLEAVQLVRFEDNPDHKRAKLVALTEAGEAAYAEADTRQIAWARDLADGMEPGALSTTVRVLQLLRARNEAREQ</sequence>
<dbReference type="SUPFAM" id="SSF46785">
    <property type="entry name" value="Winged helix' DNA-binding domain"/>
    <property type="match status" value="1"/>
</dbReference>
<dbReference type="PROSITE" id="PS50995">
    <property type="entry name" value="HTH_MARR_2"/>
    <property type="match status" value="1"/>
</dbReference>